<gene>
    <name evidence="3" type="ORF">LDJ82_01105</name>
    <name evidence="4" type="ORF">LDJ82_06115</name>
</gene>
<dbReference type="InterPro" id="IPR007213">
    <property type="entry name" value="Ppm1/Ppm2/Tcmp"/>
</dbReference>
<keyword evidence="2 4" id="KW-0808">Transferase</keyword>
<evidence type="ECO:0000313" key="3">
    <source>
        <dbReference type="EMBL" id="MCA2095529.1"/>
    </source>
</evidence>
<keyword evidence="1 4" id="KW-0489">Methyltransferase</keyword>
<evidence type="ECO:0000313" key="4">
    <source>
        <dbReference type="EMBL" id="MCA2096487.1"/>
    </source>
</evidence>
<dbReference type="RefSeq" id="WP_225304606.1">
    <property type="nucleotide sequence ID" value="NZ_JAGGLO010000014.1"/>
</dbReference>
<evidence type="ECO:0000313" key="5">
    <source>
        <dbReference type="Proteomes" id="UP001198374"/>
    </source>
</evidence>
<keyword evidence="5" id="KW-1185">Reference proteome</keyword>
<dbReference type="Pfam" id="PF04072">
    <property type="entry name" value="LCM"/>
    <property type="match status" value="1"/>
</dbReference>
<dbReference type="PANTHER" id="PTHR43619:SF2">
    <property type="entry name" value="S-ADENOSYL-L-METHIONINE-DEPENDENT METHYLTRANSFERASES SUPERFAMILY PROTEIN"/>
    <property type="match status" value="1"/>
</dbReference>
<dbReference type="EMBL" id="JAIWIY010000001">
    <property type="protein sequence ID" value="MCA2095529.1"/>
    <property type="molecule type" value="Genomic_DNA"/>
</dbReference>
<organism evidence="4 5">
    <name type="scientific">Anaerococcus degeneri</name>
    <dbReference type="NCBI Taxonomy" id="361500"/>
    <lineage>
        <taxon>Bacteria</taxon>
        <taxon>Bacillati</taxon>
        <taxon>Bacillota</taxon>
        <taxon>Tissierellia</taxon>
        <taxon>Tissierellales</taxon>
        <taxon>Peptoniphilaceae</taxon>
        <taxon>Anaerococcus</taxon>
    </lineage>
</organism>
<dbReference type="Gene3D" id="3.40.50.150">
    <property type="entry name" value="Vaccinia Virus protein VP39"/>
    <property type="match status" value="1"/>
</dbReference>
<evidence type="ECO:0000256" key="2">
    <source>
        <dbReference type="ARBA" id="ARBA00022679"/>
    </source>
</evidence>
<dbReference type="GO" id="GO:0032259">
    <property type="term" value="P:methylation"/>
    <property type="evidence" value="ECO:0007669"/>
    <property type="project" value="UniProtKB-KW"/>
</dbReference>
<proteinExistence type="predicted"/>
<dbReference type="PIRSF" id="PIRSF028177">
    <property type="entry name" value="Polyketide_synth_Omtfrase_TcmP"/>
    <property type="match status" value="1"/>
</dbReference>
<dbReference type="SUPFAM" id="SSF53335">
    <property type="entry name" value="S-adenosyl-L-methionine-dependent methyltransferases"/>
    <property type="match status" value="1"/>
</dbReference>
<evidence type="ECO:0000256" key="1">
    <source>
        <dbReference type="ARBA" id="ARBA00022603"/>
    </source>
</evidence>
<dbReference type="InterPro" id="IPR016874">
    <property type="entry name" value="TcmP-like"/>
</dbReference>
<comment type="caution">
    <text evidence="4">The sequence shown here is derived from an EMBL/GenBank/DDBJ whole genome shotgun (WGS) entry which is preliminary data.</text>
</comment>
<protein>
    <submittedName>
        <fullName evidence="4">Class I SAM-dependent methyltransferase</fullName>
        <ecNumber evidence="4">2.1.1.-</ecNumber>
    </submittedName>
</protein>
<name>A0ABS7YXM2_9FIRM</name>
<dbReference type="Proteomes" id="UP001198374">
    <property type="component" value="Unassembled WGS sequence"/>
</dbReference>
<sequence length="269" mass="30672">MEMNKNELLSGVADTLYIPLIARVYASEKFPDFFYDEKALSLKQHIPTNSIESNTTEYFYMASVCRQQTMDKKIISFIEKNKECNIVFLGAGLETAYNRIKNVKVNFYQIDLPDVIILRKKVLGNADNERLIAGDMFTLDWIKEIDTSLPTMIVVAGVYQYFDKEKIVDMIKGMKSLIPNGELIFDATNSKGLELANKYVKQTGNEDAQMYFSVDDPKEFASCTNTGLVGVTGFFDGALKHCKGLKLKTRIYMYFADKLNRTKIIHLSF</sequence>
<dbReference type="EMBL" id="JAIWIY010000001">
    <property type="protein sequence ID" value="MCA2096487.1"/>
    <property type="molecule type" value="Genomic_DNA"/>
</dbReference>
<dbReference type="EC" id="2.1.1.-" evidence="4"/>
<accession>A0ABS7YXM2</accession>
<dbReference type="InterPro" id="IPR029063">
    <property type="entry name" value="SAM-dependent_MTases_sf"/>
</dbReference>
<dbReference type="PANTHER" id="PTHR43619">
    <property type="entry name" value="S-ADENOSYL-L-METHIONINE-DEPENDENT METHYLTRANSFERASE YKTD-RELATED"/>
    <property type="match status" value="1"/>
</dbReference>
<dbReference type="GO" id="GO:0008168">
    <property type="term" value="F:methyltransferase activity"/>
    <property type="evidence" value="ECO:0007669"/>
    <property type="project" value="UniProtKB-KW"/>
</dbReference>
<reference evidence="4" key="2">
    <citation type="submission" date="2024-05" db="EMBL/GenBank/DDBJ databases">
        <title>FDA dAtabase for Regulatory Grade micrObial Sequences (FDA-ARGOS): Supporting development and validation of Infectious Disease Dx tests.</title>
        <authorList>
            <person name="Sproer C."/>
            <person name="Gronow S."/>
            <person name="Severitt S."/>
            <person name="Schroder I."/>
            <person name="Tallon L."/>
            <person name="Sadzewicz L."/>
            <person name="Zhao X."/>
            <person name="Boylan J."/>
            <person name="Ott S."/>
            <person name="Bowen H."/>
            <person name="Vavikolanu K."/>
            <person name="Hazen T."/>
            <person name="Aluvathingal J."/>
            <person name="Nadendla S."/>
            <person name="Lowell S."/>
            <person name="Myers T."/>
            <person name="Yan Y."/>
        </authorList>
    </citation>
    <scope>NUCLEOTIDE SEQUENCE</scope>
    <source>
        <strain evidence="4 5">FDAARGOS_1538</strain>
    </source>
</reference>
<reference evidence="5" key="1">
    <citation type="submission" date="2023-07" db="EMBL/GenBank/DDBJ databases">
        <title>FDA dAtabase for Regulatory Grade micrObial Sequences (FDA-ARGOS): Supporting development and validation of Infectious Disease Dx tests.</title>
        <authorList>
            <person name="Sproer C."/>
            <person name="Gronow S."/>
            <person name="Severitt S."/>
            <person name="Schroder I."/>
            <person name="Tallon L."/>
            <person name="Sadzewicz L."/>
            <person name="Zhao X."/>
            <person name="Boylan J."/>
            <person name="Ott S."/>
            <person name="Bowen H."/>
            <person name="Vavikolanu K."/>
            <person name="Hazen T."/>
            <person name="Aluvathingal J."/>
            <person name="Nadendla S."/>
            <person name="Lowell S."/>
            <person name="Myers T."/>
            <person name="Yan Y."/>
        </authorList>
    </citation>
    <scope>NUCLEOTIDE SEQUENCE [LARGE SCALE GENOMIC DNA]</scope>
    <source>
        <strain evidence="3 5">FDAARGOS_1538</strain>
    </source>
</reference>